<dbReference type="EMBL" id="CP065856">
    <property type="protein sequence ID" value="QPV62345.1"/>
    <property type="molecule type" value="Genomic_DNA"/>
</dbReference>
<keyword evidence="2" id="KW-1185">Reference proteome</keyword>
<sequence>MRHRTALALALVALVAGLSGCSAEGSLSLTPVDDRALAQEASHVLPTDGSPDEDERVVRRAIDNGTATAVGERPPVDEQLPFRHDGRFYAVEYAENGTEPGYEFGIRIDFNASTVDGRVVDYQKLPAVDRDALAFVLSRDLPDEGALEPGFDFGVGGTYTEDDAESSVLVPAQEYDAVRYEGEVYPIDVEAERTELTVYRYEASEVAGSHETYADSLRERYEFELSGLSQGERDLVNDSLNETYWVEDSDNRAFDALVDRFRAQNPVEETDYGGSYVVRYDGGLYWAEIDYGGYATDE</sequence>
<organism evidence="1 2">
    <name type="scientific">Halosimplex litoreum</name>
    <dbReference type="NCBI Taxonomy" id="1198301"/>
    <lineage>
        <taxon>Archaea</taxon>
        <taxon>Methanobacteriati</taxon>
        <taxon>Methanobacteriota</taxon>
        <taxon>Stenosarchaea group</taxon>
        <taxon>Halobacteria</taxon>
        <taxon>Halobacteriales</taxon>
        <taxon>Haloarculaceae</taxon>
        <taxon>Halosimplex</taxon>
    </lineage>
</organism>
<dbReference type="AlphaFoldDB" id="A0A7T3FX52"/>
<dbReference type="KEGG" id="hlt:I7X12_16620"/>
<name>A0A7T3FX52_9EURY</name>
<dbReference type="Proteomes" id="UP000595001">
    <property type="component" value="Chromosome"/>
</dbReference>
<protein>
    <recommendedName>
        <fullName evidence="3">Lipoprotein</fullName>
    </recommendedName>
</protein>
<dbReference type="OrthoDB" id="193751at2157"/>
<accession>A0A7T3FX52</accession>
<evidence type="ECO:0000313" key="1">
    <source>
        <dbReference type="EMBL" id="QPV62345.1"/>
    </source>
</evidence>
<evidence type="ECO:0008006" key="3">
    <source>
        <dbReference type="Google" id="ProtNLM"/>
    </source>
</evidence>
<proteinExistence type="predicted"/>
<dbReference type="GeneID" id="60590151"/>
<gene>
    <name evidence="1" type="ORF">I7X12_16620</name>
</gene>
<evidence type="ECO:0000313" key="2">
    <source>
        <dbReference type="Proteomes" id="UP000595001"/>
    </source>
</evidence>
<dbReference type="PROSITE" id="PS51257">
    <property type="entry name" value="PROKAR_LIPOPROTEIN"/>
    <property type="match status" value="1"/>
</dbReference>
<dbReference type="RefSeq" id="WP_198061152.1">
    <property type="nucleotide sequence ID" value="NZ_CP065856.1"/>
</dbReference>
<reference evidence="1 2" key="1">
    <citation type="submission" date="2020-12" db="EMBL/GenBank/DDBJ databases">
        <title>Halosimplex halophilum sp. nov. and Halosimplex salinum sp. nov., two new members of the genus Halosimplex.</title>
        <authorList>
            <person name="Cui H.L."/>
        </authorList>
    </citation>
    <scope>NUCLEOTIDE SEQUENCE [LARGE SCALE GENOMIC DNA]</scope>
    <source>
        <strain evidence="1 2">YGH94</strain>
    </source>
</reference>